<dbReference type="AlphaFoldDB" id="A0A167MSU5"/>
<dbReference type="CDD" id="cd00761">
    <property type="entry name" value="Glyco_tranf_GTA_type"/>
    <property type="match status" value="1"/>
</dbReference>
<accession>A0A167MSU5</accession>
<dbReference type="Proteomes" id="UP000076661">
    <property type="component" value="Unassembled WGS sequence"/>
</dbReference>
<dbReference type="PATRIC" id="fig|1365257.3.peg.2470"/>
<organism evidence="2 3">
    <name type="scientific">Pseudoalteromonas luteoviolacea S4060-1</name>
    <dbReference type="NCBI Taxonomy" id="1365257"/>
    <lineage>
        <taxon>Bacteria</taxon>
        <taxon>Pseudomonadati</taxon>
        <taxon>Pseudomonadota</taxon>
        <taxon>Gammaproteobacteria</taxon>
        <taxon>Alteromonadales</taxon>
        <taxon>Pseudoalteromonadaceae</taxon>
        <taxon>Pseudoalteromonas</taxon>
    </lineage>
</organism>
<reference evidence="2 3" key="1">
    <citation type="submission" date="2013-07" db="EMBL/GenBank/DDBJ databases">
        <title>Comparative Genomic and Metabolomic Analysis of Twelve Strains of Pseudoalteromonas luteoviolacea.</title>
        <authorList>
            <person name="Vynne N.G."/>
            <person name="Mansson M."/>
            <person name="Gram L."/>
        </authorList>
    </citation>
    <scope>NUCLEOTIDE SEQUENCE [LARGE SCALE GENOMIC DNA]</scope>
    <source>
        <strain evidence="2 3">S4060-1</strain>
    </source>
</reference>
<dbReference type="EMBL" id="AUXX01000016">
    <property type="protein sequence ID" value="KZN66893.1"/>
    <property type="molecule type" value="Genomic_DNA"/>
</dbReference>
<proteinExistence type="predicted"/>
<comment type="caution">
    <text evidence="2">The sequence shown here is derived from an EMBL/GenBank/DDBJ whole genome shotgun (WGS) entry which is preliminary data.</text>
</comment>
<dbReference type="Gene3D" id="3.90.550.10">
    <property type="entry name" value="Spore Coat Polysaccharide Biosynthesis Protein SpsA, Chain A"/>
    <property type="match status" value="1"/>
</dbReference>
<evidence type="ECO:0000313" key="3">
    <source>
        <dbReference type="Proteomes" id="UP000076661"/>
    </source>
</evidence>
<dbReference type="SUPFAM" id="SSF53448">
    <property type="entry name" value="Nucleotide-diphospho-sugar transferases"/>
    <property type="match status" value="1"/>
</dbReference>
<protein>
    <recommendedName>
        <fullName evidence="1">Glycosyltransferase 2-like prokaryotic type domain-containing protein</fullName>
    </recommendedName>
</protein>
<dbReference type="PANTHER" id="PTHR43685:SF2">
    <property type="entry name" value="GLYCOSYLTRANSFERASE 2-LIKE DOMAIN-CONTAINING PROTEIN"/>
    <property type="match status" value="1"/>
</dbReference>
<dbReference type="PANTHER" id="PTHR43685">
    <property type="entry name" value="GLYCOSYLTRANSFERASE"/>
    <property type="match status" value="1"/>
</dbReference>
<evidence type="ECO:0000313" key="2">
    <source>
        <dbReference type="EMBL" id="KZN66893.1"/>
    </source>
</evidence>
<dbReference type="InterPro" id="IPR050834">
    <property type="entry name" value="Glycosyltransf_2"/>
</dbReference>
<feature type="domain" description="Glycosyltransferase 2-like prokaryotic type" evidence="1">
    <location>
        <begin position="40"/>
        <end position="241"/>
    </location>
</feature>
<dbReference type="InterPro" id="IPR029044">
    <property type="entry name" value="Nucleotide-diphossugar_trans"/>
</dbReference>
<dbReference type="Pfam" id="PF10111">
    <property type="entry name" value="Glyco_tranf_2_2"/>
    <property type="match status" value="1"/>
</dbReference>
<name>A0A167MSU5_9GAMM</name>
<dbReference type="InterPro" id="IPR019290">
    <property type="entry name" value="GlycosylTrfase-like_prok"/>
</dbReference>
<evidence type="ECO:0000259" key="1">
    <source>
        <dbReference type="Pfam" id="PF10111"/>
    </source>
</evidence>
<gene>
    <name evidence="2" type="ORF">N478_18880</name>
</gene>
<sequence>MKALWYLPEDFMVISVIIPWKDRQELGQTLVQNLPALEQIPKLEILIVNMGGDQQRLQELLKGVDCKDITVRVVHIFTQFFNKSFALNWGIYHARAETIFVLDADVILSETTLSELYSLVTETSFANLHSVSESKPQSVTQFQQLCQTRTVLTLPIGQNKHTEILVNQSSLNNDQRTAPGLVMVKKQHVLDVAGFDSKMNFWGWEDLDLIVRLKAKLMLEQSLAGCATHLTHDDSARNLGELSKSQSDHQNFSYCLDKYANGHFSGSFLQDTSNKFEQYVSVHQHC</sequence>